<comment type="similarity">
    <text evidence="2">Belongs to the monovalent cation:proton antiporter 2 (CPA2) transporter (TC 2.A.37) family.</text>
</comment>
<protein>
    <submittedName>
        <fullName evidence="9">Cation:proton antiporter</fullName>
    </submittedName>
</protein>
<dbReference type="InterPro" id="IPR006153">
    <property type="entry name" value="Cation/H_exchanger_TM"/>
</dbReference>
<keyword evidence="3" id="KW-0813">Transport</keyword>
<accession>A0A936F6G9</accession>
<evidence type="ECO:0000256" key="5">
    <source>
        <dbReference type="ARBA" id="ARBA00022989"/>
    </source>
</evidence>
<feature type="transmembrane region" description="Helical" evidence="7">
    <location>
        <begin position="6"/>
        <end position="28"/>
    </location>
</feature>
<feature type="transmembrane region" description="Helical" evidence="7">
    <location>
        <begin position="61"/>
        <end position="80"/>
    </location>
</feature>
<dbReference type="InterPro" id="IPR038770">
    <property type="entry name" value="Na+/solute_symporter_sf"/>
</dbReference>
<dbReference type="Proteomes" id="UP000709959">
    <property type="component" value="Unassembled WGS sequence"/>
</dbReference>
<evidence type="ECO:0000256" key="7">
    <source>
        <dbReference type="SAM" id="Phobius"/>
    </source>
</evidence>
<evidence type="ECO:0000256" key="3">
    <source>
        <dbReference type="ARBA" id="ARBA00022448"/>
    </source>
</evidence>
<evidence type="ECO:0000313" key="10">
    <source>
        <dbReference type="Proteomes" id="UP000709959"/>
    </source>
</evidence>
<feature type="transmembrane region" description="Helical" evidence="7">
    <location>
        <begin position="428"/>
        <end position="448"/>
    </location>
</feature>
<dbReference type="GO" id="GO:0015297">
    <property type="term" value="F:antiporter activity"/>
    <property type="evidence" value="ECO:0007669"/>
    <property type="project" value="InterPro"/>
</dbReference>
<evidence type="ECO:0000256" key="4">
    <source>
        <dbReference type="ARBA" id="ARBA00022692"/>
    </source>
</evidence>
<feature type="transmembrane region" description="Helical" evidence="7">
    <location>
        <begin position="92"/>
        <end position="110"/>
    </location>
</feature>
<feature type="transmembrane region" description="Helical" evidence="7">
    <location>
        <begin position="122"/>
        <end position="140"/>
    </location>
</feature>
<comment type="subcellular location">
    <subcellularLocation>
        <location evidence="1">Membrane</location>
        <topology evidence="1">Multi-pass membrane protein</topology>
    </subcellularLocation>
</comment>
<name>A0A936F6G9_9BACT</name>
<keyword evidence="5 7" id="KW-1133">Transmembrane helix</keyword>
<feature type="transmembrane region" description="Helical" evidence="7">
    <location>
        <begin position="272"/>
        <end position="288"/>
    </location>
</feature>
<dbReference type="PANTHER" id="PTHR42751:SF3">
    <property type="entry name" value="SODIUM_GLUTAMATE SYMPORTER"/>
    <property type="match status" value="1"/>
</dbReference>
<dbReference type="Gene3D" id="1.20.1530.20">
    <property type="match status" value="1"/>
</dbReference>
<keyword evidence="4 7" id="KW-0812">Transmembrane</keyword>
<dbReference type="Pfam" id="PF00999">
    <property type="entry name" value="Na_H_Exchanger"/>
    <property type="match status" value="1"/>
</dbReference>
<evidence type="ECO:0000256" key="1">
    <source>
        <dbReference type="ARBA" id="ARBA00004141"/>
    </source>
</evidence>
<comment type="caution">
    <text evidence="9">The sequence shown here is derived from an EMBL/GenBank/DDBJ whole genome shotgun (WGS) entry which is preliminary data.</text>
</comment>
<keyword evidence="6 7" id="KW-0472">Membrane</keyword>
<organism evidence="9 10">
    <name type="scientific">Candidatus Geothrix odensensis</name>
    <dbReference type="NCBI Taxonomy" id="2954440"/>
    <lineage>
        <taxon>Bacteria</taxon>
        <taxon>Pseudomonadati</taxon>
        <taxon>Acidobacteriota</taxon>
        <taxon>Holophagae</taxon>
        <taxon>Holophagales</taxon>
        <taxon>Holophagaceae</taxon>
        <taxon>Geothrix</taxon>
    </lineage>
</organism>
<proteinExistence type="inferred from homology"/>
<evidence type="ECO:0000313" key="9">
    <source>
        <dbReference type="EMBL" id="MBK8573947.1"/>
    </source>
</evidence>
<dbReference type="GO" id="GO:1902600">
    <property type="term" value="P:proton transmembrane transport"/>
    <property type="evidence" value="ECO:0007669"/>
    <property type="project" value="InterPro"/>
</dbReference>
<dbReference type="AlphaFoldDB" id="A0A936F6G9"/>
<gene>
    <name evidence="9" type="ORF">IPN91_15295</name>
</gene>
<feature type="transmembrane region" description="Helical" evidence="7">
    <location>
        <begin position="35"/>
        <end position="55"/>
    </location>
</feature>
<sequence>MTVTPLPPSILVDLALVLGVAAVTTVACQRLRLPVVVGYLLAGLIIGPHVPVPLVADQGNVHTLSELGVILLMFSIGLEFSLRKLLRAGPSAALVAIIQASFMTWAGYLVGRLLGWGAIESIFAGSAIAISSTMIIARVFANLGVKGPLAELVLSALIVEDLLAIVMLTLLTAVGSGSGLSFPALLLTLARLAGFLVVVLALGRWFLPRFVRWVADQGNDETLLVTAVGLCFTFSLLAAKAGYSVALGAFLAGMMVAESGRERKVEHLLQPVRDMFVAVFFVSIGMLIDPAQLAPNWRALLAFGALVLVGKFASAALGALLGGNSLRLSLRTGASLAQIGEFSFIIAALGQQLGAVGPALFPVLVATCAWTTLTTPLLIRNSESLADRIEQRLPRALRHFLTHHRVAMGHLRAMPLRKGDWSHLRRPFSLLLLDGLAITLLAGVGALIQRTAIPALEARGLPHRLAALLVWAGILGLILRLSAGLLGQVRRIARSLAARALQASGDTTEGVEEATRLCLEAALGAMVALPMAALLQPLLPPGLIPALALAALAVGGILLWRRLRALRLA</sequence>
<dbReference type="EMBL" id="JADKCH010000033">
    <property type="protein sequence ID" value="MBK8573947.1"/>
    <property type="molecule type" value="Genomic_DNA"/>
</dbReference>
<evidence type="ECO:0000256" key="2">
    <source>
        <dbReference type="ARBA" id="ARBA00005551"/>
    </source>
</evidence>
<feature type="transmembrane region" description="Helical" evidence="7">
    <location>
        <begin position="152"/>
        <end position="174"/>
    </location>
</feature>
<reference evidence="9 10" key="1">
    <citation type="submission" date="2020-10" db="EMBL/GenBank/DDBJ databases">
        <title>Connecting structure to function with the recovery of over 1000 high-quality activated sludge metagenome-assembled genomes encoding full-length rRNA genes using long-read sequencing.</title>
        <authorList>
            <person name="Singleton C.M."/>
            <person name="Petriglieri F."/>
            <person name="Kristensen J.M."/>
            <person name="Kirkegaard R.H."/>
            <person name="Michaelsen T.Y."/>
            <person name="Andersen M.H."/>
            <person name="Karst S.M."/>
            <person name="Dueholm M.S."/>
            <person name="Nielsen P.H."/>
            <person name="Albertsen M."/>
        </authorList>
    </citation>
    <scope>NUCLEOTIDE SEQUENCE [LARGE SCALE GENOMIC DNA]</scope>
    <source>
        <strain evidence="9">OdNE_18-Q3-R46-58_MAXAC.008</strain>
    </source>
</reference>
<feature type="transmembrane region" description="Helical" evidence="7">
    <location>
        <begin position="517"/>
        <end position="536"/>
    </location>
</feature>
<evidence type="ECO:0000259" key="8">
    <source>
        <dbReference type="Pfam" id="PF00999"/>
    </source>
</evidence>
<evidence type="ECO:0000256" key="6">
    <source>
        <dbReference type="ARBA" id="ARBA00023136"/>
    </source>
</evidence>
<feature type="transmembrane region" description="Helical" evidence="7">
    <location>
        <begin position="468"/>
        <end position="489"/>
    </location>
</feature>
<dbReference type="GO" id="GO:0016020">
    <property type="term" value="C:membrane"/>
    <property type="evidence" value="ECO:0007669"/>
    <property type="project" value="UniProtKB-SubCell"/>
</dbReference>
<dbReference type="PANTHER" id="PTHR42751">
    <property type="entry name" value="SODIUM/HYDROGEN EXCHANGER FAMILY/TRKA DOMAIN PROTEIN"/>
    <property type="match status" value="1"/>
</dbReference>
<feature type="transmembrane region" description="Helical" evidence="7">
    <location>
        <begin position="180"/>
        <end position="207"/>
    </location>
</feature>
<feature type="domain" description="Cation/H+ exchanger transmembrane" evidence="8">
    <location>
        <begin position="21"/>
        <end position="379"/>
    </location>
</feature>
<feature type="transmembrane region" description="Helical" evidence="7">
    <location>
        <begin position="300"/>
        <end position="321"/>
    </location>
</feature>
<feature type="transmembrane region" description="Helical" evidence="7">
    <location>
        <begin position="542"/>
        <end position="560"/>
    </location>
</feature>